<feature type="transmembrane region" description="Helical" evidence="1">
    <location>
        <begin position="7"/>
        <end position="29"/>
    </location>
</feature>
<keyword evidence="1" id="KW-0472">Membrane</keyword>
<keyword evidence="3" id="KW-1185">Reference proteome</keyword>
<accession>A3XQY9</accession>
<name>A3XQY9_LEEBM</name>
<dbReference type="eggNOG" id="COG0382">
    <property type="taxonomic scope" value="Bacteria"/>
</dbReference>
<dbReference type="RefSeq" id="WP_009779145.1">
    <property type="nucleotide sequence ID" value="NZ_CH672395.1"/>
</dbReference>
<feature type="transmembrane region" description="Helical" evidence="1">
    <location>
        <begin position="41"/>
        <end position="61"/>
    </location>
</feature>
<keyword evidence="1" id="KW-0812">Transmembrane</keyword>
<gene>
    <name evidence="2" type="ORF">MED217_03770</name>
</gene>
<comment type="caution">
    <text evidence="2">The sequence shown here is derived from an EMBL/GenBank/DDBJ whole genome shotgun (WGS) entry which is preliminary data.</text>
</comment>
<dbReference type="AlphaFoldDB" id="A3XQY9"/>
<evidence type="ECO:0000313" key="2">
    <source>
        <dbReference type="EMBL" id="EAQ48104.1"/>
    </source>
</evidence>
<dbReference type="EMBL" id="AANC01000010">
    <property type="protein sequence ID" value="EAQ48104.1"/>
    <property type="molecule type" value="Genomic_DNA"/>
</dbReference>
<keyword evidence="1" id="KW-1133">Transmembrane helix</keyword>
<reference evidence="2 3" key="1">
    <citation type="journal article" date="2007" name="Nature">
        <title>Light stimulates growth of proteorhodopsin-containing marine Flavobacteria.</title>
        <authorList>
            <person name="Gomez-Consarnau L."/>
            <person name="Gonzalez J.M."/>
            <person name="Coll-Llado M."/>
            <person name="Gourdon P."/>
            <person name="Pascher T."/>
            <person name="Neutze R."/>
            <person name="Pedros-Alio C."/>
            <person name="Pinhassi J."/>
        </authorList>
    </citation>
    <scope>NUCLEOTIDE SEQUENCE [LARGE SCALE GENOMIC DNA]</scope>
    <source>
        <strain evidence="2 3">MED217</strain>
    </source>
</reference>
<proteinExistence type="predicted"/>
<dbReference type="OrthoDB" id="1467772at2"/>
<feature type="transmembrane region" description="Helical" evidence="1">
    <location>
        <begin position="98"/>
        <end position="117"/>
    </location>
</feature>
<sequence>MKHLKGLFDFYINSSIHVAFAVLSLVFVTEKELELSLDFNFNAFIFLGTITGYNFVKYASVAGLHHRNLTKRLKVIQLFSFVCILALAYFAFQFDLEFWLSCAPLALLTALYAVPFLPNNTNLRTLPTLKIFIIAVVWAGVSVYLPVVYEASAFTTEFYLMLAQRFMLVLALIIPFEIRDLTYDSAALGTLPQVLGIKKTKLFGLSMVLGCVILEVLKTETFSAYSIVQYCILLITAFAILKSSTKQSSYYASFFVEGIPILWAIFILAF</sequence>
<dbReference type="STRING" id="398720.MED217_03770"/>
<feature type="transmembrane region" description="Helical" evidence="1">
    <location>
        <begin position="73"/>
        <end position="92"/>
    </location>
</feature>
<protein>
    <recommendedName>
        <fullName evidence="4">Prenyltransferase</fullName>
    </recommendedName>
</protein>
<evidence type="ECO:0000256" key="1">
    <source>
        <dbReference type="SAM" id="Phobius"/>
    </source>
</evidence>
<evidence type="ECO:0008006" key="4">
    <source>
        <dbReference type="Google" id="ProtNLM"/>
    </source>
</evidence>
<feature type="transmembrane region" description="Helical" evidence="1">
    <location>
        <begin position="129"/>
        <end position="147"/>
    </location>
</feature>
<organism evidence="2 3">
    <name type="scientific">Leeuwenhoekiella blandensis (strain CECT 7118 / CCUG 51940 / KCTC 22103 / MED217)</name>
    <name type="common">Flavobacterium sp. (strain MED217)</name>
    <dbReference type="NCBI Taxonomy" id="398720"/>
    <lineage>
        <taxon>Bacteria</taxon>
        <taxon>Pseudomonadati</taxon>
        <taxon>Bacteroidota</taxon>
        <taxon>Flavobacteriia</taxon>
        <taxon>Flavobacteriales</taxon>
        <taxon>Flavobacteriaceae</taxon>
        <taxon>Leeuwenhoekiella</taxon>
    </lineage>
</organism>
<feature type="transmembrane region" description="Helical" evidence="1">
    <location>
        <begin position="223"/>
        <end position="241"/>
    </location>
</feature>
<dbReference type="Proteomes" id="UP000001601">
    <property type="component" value="Unassembled WGS sequence"/>
</dbReference>
<feature type="transmembrane region" description="Helical" evidence="1">
    <location>
        <begin position="248"/>
        <end position="269"/>
    </location>
</feature>
<dbReference type="HOGENOM" id="CLU_081813_1_0_10"/>
<evidence type="ECO:0000313" key="3">
    <source>
        <dbReference type="Proteomes" id="UP000001601"/>
    </source>
</evidence>